<accession>A0A6C2YPV3</accession>
<evidence type="ECO:0000313" key="1">
    <source>
        <dbReference type="EMBL" id="VIP03496.1"/>
    </source>
</evidence>
<dbReference type="EMBL" id="LR586016">
    <property type="protein sequence ID" value="VIP03496.1"/>
    <property type="molecule type" value="Genomic_DNA"/>
</dbReference>
<keyword evidence="2" id="KW-1185">Reference proteome</keyword>
<evidence type="ECO:0000313" key="2">
    <source>
        <dbReference type="Proteomes" id="UP000464378"/>
    </source>
</evidence>
<name>A0A6C2YPV3_9BACT</name>
<reference evidence="1" key="1">
    <citation type="submission" date="2019-04" db="EMBL/GenBank/DDBJ databases">
        <authorList>
            <consortium name="Science for Life Laboratories"/>
        </authorList>
    </citation>
    <scope>NUCLEOTIDE SEQUENCE</scope>
    <source>
        <strain evidence="1">MBLW1</strain>
    </source>
</reference>
<dbReference type="EMBL" id="LR593887">
    <property type="protein sequence ID" value="VTS04360.1"/>
    <property type="molecule type" value="Genomic_DNA"/>
</dbReference>
<dbReference type="AlphaFoldDB" id="A0A6C2YPV3"/>
<sequence>MQVESVDCDFVARDSVTQQDHFADTGSWHAAEWGSAPLEILAKLRIAGSKGGQFARQFRWRLPPGEAADYWEFGRRSPRICFTQRLTIVCVFLSDVPTWRGDIGLPRAESIAQGQSNNEFDDGGVTWIGTPRRIPTLVVLRWRRSTTMVKR</sequence>
<proteinExistence type="predicted"/>
<dbReference type="InParanoid" id="A0A6C2YPV3"/>
<dbReference type="KEGG" id="tim:GMBLW1_04640"/>
<organism evidence="1">
    <name type="scientific">Tuwongella immobilis</name>
    <dbReference type="NCBI Taxonomy" id="692036"/>
    <lineage>
        <taxon>Bacteria</taxon>
        <taxon>Pseudomonadati</taxon>
        <taxon>Planctomycetota</taxon>
        <taxon>Planctomycetia</taxon>
        <taxon>Gemmatales</taxon>
        <taxon>Gemmataceae</taxon>
        <taxon>Tuwongella</taxon>
    </lineage>
</organism>
<gene>
    <name evidence="1" type="ORF">GMBLW1_04640</name>
</gene>
<dbReference type="Proteomes" id="UP000464378">
    <property type="component" value="Chromosome"/>
</dbReference>
<protein>
    <submittedName>
        <fullName evidence="1">Uncharacterized protein</fullName>
    </submittedName>
</protein>